<dbReference type="EMBL" id="VSSQ01027385">
    <property type="protein sequence ID" value="MPM76608.1"/>
    <property type="molecule type" value="Genomic_DNA"/>
</dbReference>
<proteinExistence type="predicted"/>
<sequence length="90" mass="9435">MVMVFSLTTISYASAFGFCSPMAKTMALLFGVTDVMSGFIPVDVSRNSARNSALRCIFSFLSGDTIFTDGDKTNDSPADVAISDGSGITS</sequence>
<evidence type="ECO:0000313" key="1">
    <source>
        <dbReference type="EMBL" id="MPM76608.1"/>
    </source>
</evidence>
<dbReference type="AlphaFoldDB" id="A0A645CI51"/>
<organism evidence="1">
    <name type="scientific">bioreactor metagenome</name>
    <dbReference type="NCBI Taxonomy" id="1076179"/>
    <lineage>
        <taxon>unclassified sequences</taxon>
        <taxon>metagenomes</taxon>
        <taxon>ecological metagenomes</taxon>
    </lineage>
</organism>
<accession>A0A645CI51</accession>
<comment type="caution">
    <text evidence="1">The sequence shown here is derived from an EMBL/GenBank/DDBJ whole genome shotgun (WGS) entry which is preliminary data.</text>
</comment>
<name>A0A645CI51_9ZZZZ</name>
<gene>
    <name evidence="1" type="ORF">SDC9_123607</name>
</gene>
<reference evidence="1" key="1">
    <citation type="submission" date="2019-08" db="EMBL/GenBank/DDBJ databases">
        <authorList>
            <person name="Kucharzyk K."/>
            <person name="Murdoch R.W."/>
            <person name="Higgins S."/>
            <person name="Loffler F."/>
        </authorList>
    </citation>
    <scope>NUCLEOTIDE SEQUENCE</scope>
</reference>
<protein>
    <submittedName>
        <fullName evidence="1">Uncharacterized protein</fullName>
    </submittedName>
</protein>